<evidence type="ECO:0000256" key="9">
    <source>
        <dbReference type="ARBA" id="ARBA00023264"/>
    </source>
</evidence>
<dbReference type="NCBIfam" id="TIGR00023">
    <property type="entry name" value="glycerol-3-phosphate 1-O-acyltransferase PlsY"/>
    <property type="match status" value="1"/>
</dbReference>
<evidence type="ECO:0000313" key="11">
    <source>
        <dbReference type="EMBL" id="GEB84958.1"/>
    </source>
</evidence>
<keyword evidence="11" id="KW-0012">Acyltransferase</keyword>
<keyword evidence="2 10" id="KW-0444">Lipid biosynthesis</keyword>
<keyword evidence="8 10" id="KW-0594">Phospholipid biosynthesis</keyword>
<feature type="transmembrane region" description="Helical" evidence="10">
    <location>
        <begin position="12"/>
        <end position="33"/>
    </location>
</feature>
<evidence type="ECO:0000256" key="3">
    <source>
        <dbReference type="ARBA" id="ARBA00022679"/>
    </source>
</evidence>
<keyword evidence="1 10" id="KW-1003">Cell membrane</keyword>
<dbReference type="Proteomes" id="UP000317730">
    <property type="component" value="Unassembled WGS sequence"/>
</dbReference>
<accession>A0A4Y3TT92</accession>
<evidence type="ECO:0000256" key="1">
    <source>
        <dbReference type="ARBA" id="ARBA00022475"/>
    </source>
</evidence>
<dbReference type="AlphaFoldDB" id="A0A4Y3TT92"/>
<dbReference type="PANTHER" id="PTHR30309:SF0">
    <property type="entry name" value="GLYCEROL-3-PHOSPHATE ACYLTRANSFERASE-RELATED"/>
    <property type="match status" value="1"/>
</dbReference>
<dbReference type="SMART" id="SM01207">
    <property type="entry name" value="G3P_acyltransf"/>
    <property type="match status" value="1"/>
</dbReference>
<evidence type="ECO:0000256" key="4">
    <source>
        <dbReference type="ARBA" id="ARBA00022692"/>
    </source>
</evidence>
<evidence type="ECO:0000256" key="2">
    <source>
        <dbReference type="ARBA" id="ARBA00022516"/>
    </source>
</evidence>
<comment type="subunit">
    <text evidence="10">Probably interacts with PlsX.</text>
</comment>
<evidence type="ECO:0000256" key="8">
    <source>
        <dbReference type="ARBA" id="ARBA00023209"/>
    </source>
</evidence>
<keyword evidence="6 10" id="KW-0443">Lipid metabolism</keyword>
<proteinExistence type="inferred from homology"/>
<dbReference type="GO" id="GO:0043772">
    <property type="term" value="F:acyl-phosphate glycerol-3-phosphate acyltransferase activity"/>
    <property type="evidence" value="ECO:0007669"/>
    <property type="project" value="UniProtKB-UniRule"/>
</dbReference>
<keyword evidence="3 10" id="KW-0808">Transferase</keyword>
<keyword evidence="7 10" id="KW-0472">Membrane</keyword>
<protein>
    <recommendedName>
        <fullName evidence="10">Glycerol-3-phosphate acyltransferase</fullName>
    </recommendedName>
    <alternativeName>
        <fullName evidence="10">Acyl-PO4 G3P acyltransferase</fullName>
    </alternativeName>
    <alternativeName>
        <fullName evidence="10">Acyl-phosphate--glycerol-3-phosphate acyltransferase</fullName>
    </alternativeName>
    <alternativeName>
        <fullName evidence="10">G3P acyltransferase</fullName>
        <shortName evidence="10">GPAT</shortName>
        <ecNumber evidence="10">2.3.1.275</ecNumber>
    </alternativeName>
    <alternativeName>
        <fullName evidence="10">Lysophosphatidic acid synthase</fullName>
        <shortName evidence="10">LPA synthase</shortName>
    </alternativeName>
</protein>
<comment type="catalytic activity">
    <reaction evidence="10">
        <text>an acyl phosphate + sn-glycerol 3-phosphate = a 1-acyl-sn-glycero-3-phosphate + phosphate</text>
        <dbReference type="Rhea" id="RHEA:34075"/>
        <dbReference type="ChEBI" id="CHEBI:43474"/>
        <dbReference type="ChEBI" id="CHEBI:57597"/>
        <dbReference type="ChEBI" id="CHEBI:57970"/>
        <dbReference type="ChEBI" id="CHEBI:59918"/>
        <dbReference type="EC" id="2.3.1.275"/>
    </reaction>
</comment>
<organism evidence="11 12">
    <name type="scientific">Acetobacter peroxydans</name>
    <dbReference type="NCBI Taxonomy" id="104098"/>
    <lineage>
        <taxon>Bacteria</taxon>
        <taxon>Pseudomonadati</taxon>
        <taxon>Pseudomonadota</taxon>
        <taxon>Alphaproteobacteria</taxon>
        <taxon>Acetobacterales</taxon>
        <taxon>Acetobacteraceae</taxon>
        <taxon>Acetobacter</taxon>
    </lineage>
</organism>
<dbReference type="InterPro" id="IPR003811">
    <property type="entry name" value="G3P_acylTferase_PlsY"/>
</dbReference>
<gene>
    <name evidence="10 11" type="primary">plsY</name>
    <name evidence="11" type="ORF">APE01nite_07550</name>
</gene>
<dbReference type="EMBL" id="BJMV01000003">
    <property type="protein sequence ID" value="GEB84958.1"/>
    <property type="molecule type" value="Genomic_DNA"/>
</dbReference>
<comment type="subcellular location">
    <subcellularLocation>
        <location evidence="10">Cell membrane</location>
        <topology evidence="10">Multi-pass membrane protein</topology>
    </subcellularLocation>
</comment>
<evidence type="ECO:0000256" key="5">
    <source>
        <dbReference type="ARBA" id="ARBA00022989"/>
    </source>
</evidence>
<dbReference type="Pfam" id="PF02660">
    <property type="entry name" value="G3P_acyltransf"/>
    <property type="match status" value="1"/>
</dbReference>
<dbReference type="PANTHER" id="PTHR30309">
    <property type="entry name" value="INNER MEMBRANE PROTEIN YGIH"/>
    <property type="match status" value="1"/>
</dbReference>
<dbReference type="OrthoDB" id="9777124at2"/>
<comment type="caution">
    <text evidence="11">The sequence shown here is derived from an EMBL/GenBank/DDBJ whole genome shotgun (WGS) entry which is preliminary data.</text>
</comment>
<dbReference type="UniPathway" id="UPA00085"/>
<dbReference type="EC" id="2.3.1.275" evidence="10"/>
<keyword evidence="4 10" id="KW-0812">Transmembrane</keyword>
<feature type="transmembrane region" description="Helical" evidence="10">
    <location>
        <begin position="95"/>
        <end position="113"/>
    </location>
</feature>
<comment type="pathway">
    <text evidence="10">Lipid metabolism; phospholipid metabolism.</text>
</comment>
<evidence type="ECO:0000313" key="12">
    <source>
        <dbReference type="Proteomes" id="UP000317730"/>
    </source>
</evidence>
<dbReference type="GO" id="GO:0005886">
    <property type="term" value="C:plasma membrane"/>
    <property type="evidence" value="ECO:0007669"/>
    <property type="project" value="UniProtKB-SubCell"/>
</dbReference>
<keyword evidence="5 10" id="KW-1133">Transmembrane helix</keyword>
<evidence type="ECO:0000256" key="6">
    <source>
        <dbReference type="ARBA" id="ARBA00023098"/>
    </source>
</evidence>
<feature type="transmembrane region" description="Helical" evidence="10">
    <location>
        <begin position="62"/>
        <end position="83"/>
    </location>
</feature>
<evidence type="ECO:0000256" key="7">
    <source>
        <dbReference type="ARBA" id="ARBA00023136"/>
    </source>
</evidence>
<keyword evidence="9 10" id="KW-1208">Phospholipid metabolism</keyword>
<comment type="function">
    <text evidence="10">Catalyzes the transfer of an acyl group from acyl-phosphate (acyl-PO(4)) to glycerol-3-phosphate (G3P) to form lysophosphatidic acid (LPA). This enzyme utilizes acyl-phosphate as fatty acyl donor, but not acyl-CoA or acyl-ACP.</text>
</comment>
<dbReference type="HAMAP" id="MF_01043">
    <property type="entry name" value="PlsY"/>
    <property type="match status" value="1"/>
</dbReference>
<name>A0A4Y3TT92_9PROT</name>
<feature type="transmembrane region" description="Helical" evidence="10">
    <location>
        <begin position="125"/>
        <end position="144"/>
    </location>
</feature>
<sequence>MTDTLPTYALWLIGSMAFLGYVLGSVPFGLLLTNFAGAGDLRKIGSGNIGATNVLRTGRKDLAAATLLLDAAKGTLAVVTAWVMTPPDFSDRAAAVAALAAVVGHCYPIFLGFRGGKGVATGLGVMLALSPLTGLAGCAIWLGMAKLTRISSAGALSAFVAMPFICFALNGFSLQSSPKPLATVLICLLVLARHHENISRLLRGVEPRIGDGKR</sequence>
<dbReference type="GO" id="GO:0008654">
    <property type="term" value="P:phospholipid biosynthetic process"/>
    <property type="evidence" value="ECO:0007669"/>
    <property type="project" value="UniProtKB-UniRule"/>
</dbReference>
<feature type="transmembrane region" description="Helical" evidence="10">
    <location>
        <begin position="150"/>
        <end position="172"/>
    </location>
</feature>
<reference evidence="11 12" key="1">
    <citation type="submission" date="2019-06" db="EMBL/GenBank/DDBJ databases">
        <title>Whole genome shotgun sequence of Acetobacter peroxydans NBRC 13755.</title>
        <authorList>
            <person name="Hosoyama A."/>
            <person name="Uohara A."/>
            <person name="Ohji S."/>
            <person name="Ichikawa N."/>
        </authorList>
    </citation>
    <scope>NUCLEOTIDE SEQUENCE [LARGE SCALE GENOMIC DNA]</scope>
    <source>
        <strain evidence="11 12">NBRC 13755</strain>
    </source>
</reference>
<comment type="similarity">
    <text evidence="10">Belongs to the PlsY family.</text>
</comment>
<evidence type="ECO:0000256" key="10">
    <source>
        <dbReference type="HAMAP-Rule" id="MF_01043"/>
    </source>
</evidence>
<dbReference type="RefSeq" id="WP_141374904.1">
    <property type="nucleotide sequence ID" value="NZ_BAPL01000016.1"/>
</dbReference>
<keyword evidence="12" id="KW-1185">Reference proteome</keyword>